<sequence length="397" mass="44351">MEFQEFPMEVVEEKNDVHRILDIQIPTIDPFIFSFRNLTYEVKVGSSKSRFPCCGKKTNVKSLLNDISGGAKEGEVMAILGPSGSGKSTLIDALANRIDKHSLKGSITLNQGFKKGPRPRFRPRYSGFAAVRVTRDGRNSARDGCNHVEETLMFSSEFRLPRSVSKEKNKVRVQALIDQLGLRNAANTVIGDEGHRGISGGERRRVSIGIDIIHDPILLFLDKPTSGLDSTSAYKVVKDSSGSPINLHRFFDDFGHPIPGNANPCEYALDLVSELEETPSRTPDFSLIQQVMEGLRSSFVAAIAGLLPDFFLAFVMSIAIVCYFLFLCGFLVARDRLPRYWLWFHYISLMKYPYEGLLRNEFVPLKCFGKGAAILDRMEVEKLPTPLKDELLSSMGC</sequence>
<dbReference type="InterPro" id="IPR017871">
    <property type="entry name" value="ABC_transporter-like_CS"/>
</dbReference>
<protein>
    <submittedName>
        <fullName evidence="10">ABC transporter G family member 20</fullName>
    </submittedName>
</protein>
<dbReference type="InterPro" id="IPR013525">
    <property type="entry name" value="ABC2_TM"/>
</dbReference>
<reference evidence="10" key="1">
    <citation type="submission" date="2019-09" db="EMBL/GenBank/DDBJ databases">
        <title>Draft genome information of white flower Hibiscus syriacus.</title>
        <authorList>
            <person name="Kim Y.-M."/>
        </authorList>
    </citation>
    <scope>NUCLEOTIDE SEQUENCE [LARGE SCALE GENOMIC DNA]</scope>
    <source>
        <strain evidence="10">YM2019G1</strain>
    </source>
</reference>
<evidence type="ECO:0000256" key="4">
    <source>
        <dbReference type="ARBA" id="ARBA00022741"/>
    </source>
</evidence>
<keyword evidence="2" id="KW-0813">Transport</keyword>
<feature type="domain" description="ABC transporter" evidence="9">
    <location>
        <begin position="49"/>
        <end position="298"/>
    </location>
</feature>
<feature type="transmembrane region" description="Helical" evidence="8">
    <location>
        <begin position="310"/>
        <end position="333"/>
    </location>
</feature>
<dbReference type="Pfam" id="PF00005">
    <property type="entry name" value="ABC_tran"/>
    <property type="match status" value="1"/>
</dbReference>
<dbReference type="GO" id="GO:0016020">
    <property type="term" value="C:membrane"/>
    <property type="evidence" value="ECO:0007669"/>
    <property type="project" value="UniProtKB-SubCell"/>
</dbReference>
<keyword evidence="11" id="KW-1185">Reference proteome</keyword>
<dbReference type="SMART" id="SM00382">
    <property type="entry name" value="AAA"/>
    <property type="match status" value="1"/>
</dbReference>
<dbReference type="PROSITE" id="PS00211">
    <property type="entry name" value="ABC_TRANSPORTER_1"/>
    <property type="match status" value="1"/>
</dbReference>
<dbReference type="PANTHER" id="PTHR48041">
    <property type="entry name" value="ABC TRANSPORTER G FAMILY MEMBER 28"/>
    <property type="match status" value="1"/>
</dbReference>
<dbReference type="AlphaFoldDB" id="A0A6A2WA15"/>
<dbReference type="Pfam" id="PF01061">
    <property type="entry name" value="ABC2_membrane"/>
    <property type="match status" value="1"/>
</dbReference>
<evidence type="ECO:0000256" key="5">
    <source>
        <dbReference type="ARBA" id="ARBA00022840"/>
    </source>
</evidence>
<gene>
    <name evidence="10" type="ORF">F3Y22_tig00117056pilonHSYRG01340</name>
</gene>
<keyword evidence="6 8" id="KW-1133">Transmembrane helix</keyword>
<dbReference type="Gene3D" id="3.40.50.300">
    <property type="entry name" value="P-loop containing nucleotide triphosphate hydrolases"/>
    <property type="match status" value="1"/>
</dbReference>
<proteinExistence type="predicted"/>
<evidence type="ECO:0000313" key="11">
    <source>
        <dbReference type="Proteomes" id="UP000436088"/>
    </source>
</evidence>
<keyword evidence="5" id="KW-0067">ATP-binding</keyword>
<evidence type="ECO:0000256" key="6">
    <source>
        <dbReference type="ARBA" id="ARBA00022989"/>
    </source>
</evidence>
<accession>A0A6A2WA15</accession>
<dbReference type="GO" id="GO:0005524">
    <property type="term" value="F:ATP binding"/>
    <property type="evidence" value="ECO:0007669"/>
    <property type="project" value="UniProtKB-KW"/>
</dbReference>
<evidence type="ECO:0000259" key="9">
    <source>
        <dbReference type="PROSITE" id="PS50893"/>
    </source>
</evidence>
<dbReference type="InterPro" id="IPR027417">
    <property type="entry name" value="P-loop_NTPase"/>
</dbReference>
<dbReference type="InterPro" id="IPR003439">
    <property type="entry name" value="ABC_transporter-like_ATP-bd"/>
</dbReference>
<dbReference type="Proteomes" id="UP000436088">
    <property type="component" value="Unassembled WGS sequence"/>
</dbReference>
<dbReference type="GO" id="GO:0140359">
    <property type="term" value="F:ABC-type transporter activity"/>
    <property type="evidence" value="ECO:0007669"/>
    <property type="project" value="InterPro"/>
</dbReference>
<dbReference type="GO" id="GO:0016887">
    <property type="term" value="F:ATP hydrolysis activity"/>
    <property type="evidence" value="ECO:0007669"/>
    <property type="project" value="InterPro"/>
</dbReference>
<dbReference type="EMBL" id="VEPZ02001788">
    <property type="protein sequence ID" value="KAE8654298.1"/>
    <property type="molecule type" value="Genomic_DNA"/>
</dbReference>
<evidence type="ECO:0000256" key="2">
    <source>
        <dbReference type="ARBA" id="ARBA00022448"/>
    </source>
</evidence>
<evidence type="ECO:0000256" key="1">
    <source>
        <dbReference type="ARBA" id="ARBA00004141"/>
    </source>
</evidence>
<dbReference type="PANTHER" id="PTHR48041:SF126">
    <property type="entry name" value="ABC TRANSPORTER G FAMILY MEMBER 20-LIKE"/>
    <property type="match status" value="1"/>
</dbReference>
<evidence type="ECO:0000256" key="7">
    <source>
        <dbReference type="ARBA" id="ARBA00023136"/>
    </source>
</evidence>
<dbReference type="InterPro" id="IPR050352">
    <property type="entry name" value="ABCG_transporters"/>
</dbReference>
<keyword evidence="7 8" id="KW-0472">Membrane</keyword>
<keyword evidence="3 8" id="KW-0812">Transmembrane</keyword>
<comment type="subcellular location">
    <subcellularLocation>
        <location evidence="1">Membrane</location>
        <topology evidence="1">Multi-pass membrane protein</topology>
    </subcellularLocation>
</comment>
<name>A0A6A2WA15_HIBSY</name>
<dbReference type="PROSITE" id="PS50893">
    <property type="entry name" value="ABC_TRANSPORTER_2"/>
    <property type="match status" value="1"/>
</dbReference>
<evidence type="ECO:0000256" key="8">
    <source>
        <dbReference type="SAM" id="Phobius"/>
    </source>
</evidence>
<evidence type="ECO:0000256" key="3">
    <source>
        <dbReference type="ARBA" id="ARBA00022692"/>
    </source>
</evidence>
<keyword evidence="4" id="KW-0547">Nucleotide-binding</keyword>
<dbReference type="InterPro" id="IPR003593">
    <property type="entry name" value="AAA+_ATPase"/>
</dbReference>
<dbReference type="SUPFAM" id="SSF52540">
    <property type="entry name" value="P-loop containing nucleoside triphosphate hydrolases"/>
    <property type="match status" value="1"/>
</dbReference>
<comment type="caution">
    <text evidence="10">The sequence shown here is derived from an EMBL/GenBank/DDBJ whole genome shotgun (WGS) entry which is preliminary data.</text>
</comment>
<evidence type="ECO:0000313" key="10">
    <source>
        <dbReference type="EMBL" id="KAE8654298.1"/>
    </source>
</evidence>
<organism evidence="10 11">
    <name type="scientific">Hibiscus syriacus</name>
    <name type="common">Rose of Sharon</name>
    <dbReference type="NCBI Taxonomy" id="106335"/>
    <lineage>
        <taxon>Eukaryota</taxon>
        <taxon>Viridiplantae</taxon>
        <taxon>Streptophyta</taxon>
        <taxon>Embryophyta</taxon>
        <taxon>Tracheophyta</taxon>
        <taxon>Spermatophyta</taxon>
        <taxon>Magnoliopsida</taxon>
        <taxon>eudicotyledons</taxon>
        <taxon>Gunneridae</taxon>
        <taxon>Pentapetalae</taxon>
        <taxon>rosids</taxon>
        <taxon>malvids</taxon>
        <taxon>Malvales</taxon>
        <taxon>Malvaceae</taxon>
        <taxon>Malvoideae</taxon>
        <taxon>Hibiscus</taxon>
    </lineage>
</organism>